<gene>
    <name evidence="2" type="ORF">ACFQH5_20380</name>
</gene>
<feature type="region of interest" description="Disordered" evidence="1">
    <location>
        <begin position="147"/>
        <end position="167"/>
    </location>
</feature>
<organism evidence="2 3">
    <name type="scientific">Halomonas salifodinae</name>
    <dbReference type="NCBI Taxonomy" id="438745"/>
    <lineage>
        <taxon>Bacteria</taxon>
        <taxon>Pseudomonadati</taxon>
        <taxon>Pseudomonadota</taxon>
        <taxon>Gammaproteobacteria</taxon>
        <taxon>Oceanospirillales</taxon>
        <taxon>Halomonadaceae</taxon>
        <taxon>Halomonas</taxon>
    </lineage>
</organism>
<evidence type="ECO:0000256" key="1">
    <source>
        <dbReference type="SAM" id="MobiDB-lite"/>
    </source>
</evidence>
<name>A0ABW2F4M8_9GAMM</name>
<evidence type="ECO:0000313" key="2">
    <source>
        <dbReference type="EMBL" id="MFC7091904.1"/>
    </source>
</evidence>
<dbReference type="Gene3D" id="1.10.10.10">
    <property type="entry name" value="Winged helix-like DNA-binding domain superfamily/Winged helix DNA-binding domain"/>
    <property type="match status" value="1"/>
</dbReference>
<feature type="region of interest" description="Disordered" evidence="1">
    <location>
        <begin position="219"/>
        <end position="248"/>
    </location>
</feature>
<reference evidence="3" key="1">
    <citation type="journal article" date="2019" name="Int. J. Syst. Evol. Microbiol.">
        <title>The Global Catalogue of Microorganisms (GCM) 10K type strain sequencing project: providing services to taxonomists for standard genome sequencing and annotation.</title>
        <authorList>
            <consortium name="The Broad Institute Genomics Platform"/>
            <consortium name="The Broad Institute Genome Sequencing Center for Infectious Disease"/>
            <person name="Wu L."/>
            <person name="Ma J."/>
        </authorList>
    </citation>
    <scope>NUCLEOTIDE SEQUENCE [LARGE SCALE GENOMIC DNA]</scope>
    <source>
        <strain evidence="3">CGMCC 1.13666</strain>
    </source>
</reference>
<proteinExistence type="predicted"/>
<accession>A0ABW2F4M8</accession>
<dbReference type="InterPro" id="IPR036388">
    <property type="entry name" value="WH-like_DNA-bd_sf"/>
</dbReference>
<dbReference type="EMBL" id="JBHSZP010000049">
    <property type="protein sequence ID" value="MFC7091904.1"/>
    <property type="molecule type" value="Genomic_DNA"/>
</dbReference>
<dbReference type="RefSeq" id="WP_346064118.1">
    <property type="nucleotide sequence ID" value="NZ_BAAADR010000045.1"/>
</dbReference>
<evidence type="ECO:0000313" key="3">
    <source>
        <dbReference type="Proteomes" id="UP001596411"/>
    </source>
</evidence>
<comment type="caution">
    <text evidence="2">The sequence shown here is derived from an EMBL/GenBank/DDBJ whole genome shotgun (WGS) entry which is preliminary data.</text>
</comment>
<dbReference type="Proteomes" id="UP001596411">
    <property type="component" value="Unassembled WGS sequence"/>
</dbReference>
<keyword evidence="3" id="KW-1185">Reference proteome</keyword>
<protein>
    <submittedName>
        <fullName evidence="2">Helix-turn-helix domain-containing protein</fullName>
    </submittedName>
</protein>
<sequence>MSIKVSTMVWEKWPNGGSEMLCLLALADWCNDEGGSLYPSIGALAKKMRVSDRQAQRVLHSLIDRGFVSVVGNTNGGAPGTTRQYHLNVKRLQSLPDYSETGDIAVTPDVNDTGDTGDADGCHGCRETGDIGVTQTVIEPLVEPLAAPKPKGATRKHSIPNDFKPNETCRSRAIQSNVSMEIELEKFSDYHLAKGSKFKDWQAAFRNWLTKAGEYQAQRGGNVAQFPRRPATHSDDSGSKVYIPEAPQESYEEYLQRLAAEGQS</sequence>
<dbReference type="Pfam" id="PF13730">
    <property type="entry name" value="HTH_36"/>
    <property type="match status" value="1"/>
</dbReference>